<dbReference type="AlphaFoldDB" id="A0A517T4T7"/>
<feature type="transmembrane region" description="Helical" evidence="6">
    <location>
        <begin position="208"/>
        <end position="227"/>
    </location>
</feature>
<accession>A0A517T4T7</accession>
<evidence type="ECO:0000313" key="8">
    <source>
        <dbReference type="Proteomes" id="UP000319976"/>
    </source>
</evidence>
<dbReference type="OrthoDB" id="5177430at2"/>
<protein>
    <submittedName>
        <fullName evidence="7">Inhibitor of apoptosis-promoting Bax1</fullName>
    </submittedName>
</protein>
<dbReference type="Pfam" id="PF01027">
    <property type="entry name" value="Bax1-I"/>
    <property type="match status" value="1"/>
</dbReference>
<feature type="transmembrane region" description="Helical" evidence="6">
    <location>
        <begin position="122"/>
        <end position="143"/>
    </location>
</feature>
<evidence type="ECO:0000256" key="2">
    <source>
        <dbReference type="ARBA" id="ARBA00010350"/>
    </source>
</evidence>
<keyword evidence="3 6" id="KW-0812">Transmembrane</keyword>
<dbReference type="RefSeq" id="WP_145259661.1">
    <property type="nucleotide sequence ID" value="NZ_CP036316.1"/>
</dbReference>
<evidence type="ECO:0000256" key="5">
    <source>
        <dbReference type="ARBA" id="ARBA00023136"/>
    </source>
</evidence>
<feature type="transmembrane region" description="Helical" evidence="6">
    <location>
        <begin position="91"/>
        <end position="116"/>
    </location>
</feature>
<dbReference type="PANTHER" id="PTHR23291">
    <property type="entry name" value="BAX INHIBITOR-RELATED"/>
    <property type="match status" value="1"/>
</dbReference>
<feature type="transmembrane region" description="Helical" evidence="6">
    <location>
        <begin position="178"/>
        <end position="196"/>
    </location>
</feature>
<feature type="transmembrane region" description="Helical" evidence="6">
    <location>
        <begin position="31"/>
        <end position="51"/>
    </location>
</feature>
<reference evidence="7 8" key="1">
    <citation type="submission" date="2019-02" db="EMBL/GenBank/DDBJ databases">
        <title>Deep-cultivation of Planctomycetes and their phenomic and genomic characterization uncovers novel biology.</title>
        <authorList>
            <person name="Wiegand S."/>
            <person name="Jogler M."/>
            <person name="Boedeker C."/>
            <person name="Pinto D."/>
            <person name="Vollmers J."/>
            <person name="Rivas-Marin E."/>
            <person name="Kohn T."/>
            <person name="Peeters S.H."/>
            <person name="Heuer A."/>
            <person name="Rast P."/>
            <person name="Oberbeckmann S."/>
            <person name="Bunk B."/>
            <person name="Jeske O."/>
            <person name="Meyerdierks A."/>
            <person name="Storesund J.E."/>
            <person name="Kallscheuer N."/>
            <person name="Luecker S."/>
            <person name="Lage O.M."/>
            <person name="Pohl T."/>
            <person name="Merkel B.J."/>
            <person name="Hornburger P."/>
            <person name="Mueller R.-W."/>
            <person name="Bruemmer F."/>
            <person name="Labrenz M."/>
            <person name="Spormann A.M."/>
            <person name="Op den Camp H."/>
            <person name="Overmann J."/>
            <person name="Amann R."/>
            <person name="Jetten M.S.M."/>
            <person name="Mascher T."/>
            <person name="Medema M.H."/>
            <person name="Devos D.P."/>
            <person name="Kaster A.-K."/>
            <person name="Ovreas L."/>
            <person name="Rohde M."/>
            <person name="Galperin M.Y."/>
            <person name="Jogler C."/>
        </authorList>
    </citation>
    <scope>NUCLEOTIDE SEQUENCE [LARGE SCALE GENOMIC DNA]</scope>
    <source>
        <strain evidence="7 8">V22</strain>
    </source>
</reference>
<evidence type="ECO:0000256" key="6">
    <source>
        <dbReference type="RuleBase" id="RU004379"/>
    </source>
</evidence>
<comment type="subcellular location">
    <subcellularLocation>
        <location evidence="1">Membrane</location>
        <topology evidence="1">Multi-pass membrane protein</topology>
    </subcellularLocation>
</comment>
<dbReference type="EMBL" id="CP036316">
    <property type="protein sequence ID" value="QDT63379.1"/>
    <property type="molecule type" value="Genomic_DNA"/>
</dbReference>
<name>A0A517T4T7_9PLAN</name>
<evidence type="ECO:0000313" key="7">
    <source>
        <dbReference type="EMBL" id="QDT63379.1"/>
    </source>
</evidence>
<dbReference type="Proteomes" id="UP000319976">
    <property type="component" value="Chromosome"/>
</dbReference>
<keyword evidence="8" id="KW-1185">Reference proteome</keyword>
<evidence type="ECO:0000256" key="3">
    <source>
        <dbReference type="ARBA" id="ARBA00022692"/>
    </source>
</evidence>
<keyword evidence="5 6" id="KW-0472">Membrane</keyword>
<evidence type="ECO:0000256" key="1">
    <source>
        <dbReference type="ARBA" id="ARBA00004141"/>
    </source>
</evidence>
<gene>
    <name evidence="7" type="ORF">V22_06000</name>
</gene>
<dbReference type="InterPro" id="IPR006214">
    <property type="entry name" value="Bax_inhibitor_1-related"/>
</dbReference>
<keyword evidence="4 6" id="KW-1133">Transmembrane helix</keyword>
<organism evidence="7 8">
    <name type="scientific">Calycomorphotria hydatis</name>
    <dbReference type="NCBI Taxonomy" id="2528027"/>
    <lineage>
        <taxon>Bacteria</taxon>
        <taxon>Pseudomonadati</taxon>
        <taxon>Planctomycetota</taxon>
        <taxon>Planctomycetia</taxon>
        <taxon>Planctomycetales</taxon>
        <taxon>Planctomycetaceae</taxon>
        <taxon>Calycomorphotria</taxon>
    </lineage>
</organism>
<sequence length="237" mass="26105">MSNAFEMTGGPQTFAIEATESDRVAFIRRTYAHLMTAVLIFCGLEGMLLSIEPVRNVIAVSMLQAWWAVLLVYLVVSWLARWWAESSTSVVLQYVGLALYTVFEALIFVPIMVIALNYDSSIIPMAAILTLLIFGALTASVFLTGADFSFLRTGLMIAGFAAFGLCLCGAIFGFELGLFFTVGVIGLMCGYILYDTSNVLHHYRTDQHVAASLALFASLTTLFWYVIRLMIILQGDD</sequence>
<evidence type="ECO:0000256" key="4">
    <source>
        <dbReference type="ARBA" id="ARBA00022989"/>
    </source>
</evidence>
<proteinExistence type="inferred from homology"/>
<dbReference type="PANTHER" id="PTHR23291:SF50">
    <property type="entry name" value="PROTEIN LIFEGUARD 4"/>
    <property type="match status" value="1"/>
</dbReference>
<dbReference type="KEGG" id="chya:V22_06000"/>
<feature type="transmembrane region" description="Helical" evidence="6">
    <location>
        <begin position="57"/>
        <end position="79"/>
    </location>
</feature>
<dbReference type="GO" id="GO:0005886">
    <property type="term" value="C:plasma membrane"/>
    <property type="evidence" value="ECO:0007669"/>
    <property type="project" value="TreeGrafter"/>
</dbReference>
<comment type="similarity">
    <text evidence="2 6">Belongs to the BI1 family.</text>
</comment>
<feature type="transmembrane region" description="Helical" evidence="6">
    <location>
        <begin position="150"/>
        <end position="172"/>
    </location>
</feature>